<evidence type="ECO:0000313" key="1">
    <source>
        <dbReference type="EMBL" id="KAF7268940.1"/>
    </source>
</evidence>
<evidence type="ECO:0000313" key="2">
    <source>
        <dbReference type="Proteomes" id="UP000625711"/>
    </source>
</evidence>
<dbReference type="EMBL" id="JAACXV010014286">
    <property type="protein sequence ID" value="KAF7268940.1"/>
    <property type="molecule type" value="Genomic_DNA"/>
</dbReference>
<reference evidence="1" key="1">
    <citation type="submission" date="2020-08" db="EMBL/GenBank/DDBJ databases">
        <title>Genome sequencing and assembly of the red palm weevil Rhynchophorus ferrugineus.</title>
        <authorList>
            <person name="Dias G.B."/>
            <person name="Bergman C.M."/>
            <person name="Manee M."/>
        </authorList>
    </citation>
    <scope>NUCLEOTIDE SEQUENCE</scope>
    <source>
        <strain evidence="1">AA-2017</strain>
        <tissue evidence="1">Whole larva</tissue>
    </source>
</reference>
<dbReference type="AlphaFoldDB" id="A0A834HUQ5"/>
<sequence length="97" mass="11088">MDVYVTEKFLWLHHTHKHTGAGWFSFIVLLCTCNNRICDDGVYEQVHVGIDWPPSLPTPLLLLRRCCCGVNGKLGFVCVCAYGSVFLCVEDRYFFIV</sequence>
<dbReference type="Proteomes" id="UP000625711">
    <property type="component" value="Unassembled WGS sequence"/>
</dbReference>
<proteinExistence type="predicted"/>
<gene>
    <name evidence="1" type="ORF">GWI33_017971</name>
</gene>
<protein>
    <submittedName>
        <fullName evidence="1">Uncharacterized protein</fullName>
    </submittedName>
</protein>
<accession>A0A834HUQ5</accession>
<name>A0A834HUQ5_RHYFE</name>
<organism evidence="1 2">
    <name type="scientific">Rhynchophorus ferrugineus</name>
    <name type="common">Red palm weevil</name>
    <name type="synonym">Curculio ferrugineus</name>
    <dbReference type="NCBI Taxonomy" id="354439"/>
    <lineage>
        <taxon>Eukaryota</taxon>
        <taxon>Metazoa</taxon>
        <taxon>Ecdysozoa</taxon>
        <taxon>Arthropoda</taxon>
        <taxon>Hexapoda</taxon>
        <taxon>Insecta</taxon>
        <taxon>Pterygota</taxon>
        <taxon>Neoptera</taxon>
        <taxon>Endopterygota</taxon>
        <taxon>Coleoptera</taxon>
        <taxon>Polyphaga</taxon>
        <taxon>Cucujiformia</taxon>
        <taxon>Curculionidae</taxon>
        <taxon>Dryophthorinae</taxon>
        <taxon>Rhynchophorus</taxon>
    </lineage>
</organism>
<comment type="caution">
    <text evidence="1">The sequence shown here is derived from an EMBL/GenBank/DDBJ whole genome shotgun (WGS) entry which is preliminary data.</text>
</comment>
<keyword evidence="2" id="KW-1185">Reference proteome</keyword>